<feature type="compositionally biased region" description="Low complexity" evidence="6">
    <location>
        <begin position="109"/>
        <end position="120"/>
    </location>
</feature>
<protein>
    <submittedName>
        <fullName evidence="8">Coiled-coil domain-containing protein 85A</fullName>
    </submittedName>
</protein>
<dbReference type="GO" id="GO:0005912">
    <property type="term" value="C:adherens junction"/>
    <property type="evidence" value="ECO:0007669"/>
    <property type="project" value="UniProtKB-SubCell"/>
</dbReference>
<evidence type="ECO:0000256" key="3">
    <source>
        <dbReference type="ARBA" id="ARBA00022949"/>
    </source>
</evidence>
<proteinExistence type="inferred from homology"/>
<accession>A0A914VMT8</accession>
<keyword evidence="4 5" id="KW-0175">Coiled coil</keyword>
<sequence>MHLREIRLVKEENKRLKTENKELRDLCCFLDDDRQRTRRLSREWQRFGRYTSNVMKQEVTAYQDKLKDLERRQNELMGQNAELKQLCLYLDEQRTQFKSLHSKTTAFNSSESSCDGSGRSSDSETHKPEAEQQRRVVGSRDELHCENKLRQLISEPQQDISTGSHETQTSVYDSLASDELFGYIQRLENRVQHLEKSQEFLWRSESNLTSEPEEQHQSKFSDQELPSAPETIPSTPTEQQTIDQNALVDSQTSTGTASSGTTYASTNSDDSAVTAVYVLNDRGETPMGARSGTLTPIDEEVENPDVDPAFTAGDNYLMNLDSLPSLRRFSFSEPSEIFAEKKKEPLSRSHSLNLRRPIDIDVEPMSSSYSCRQQSSNSLAEAVQVLRVQEMAQRNRQRLLTTTETALVHQMCQVAWESLDRQSAQSFEENHVSDSKSNLRMSAV</sequence>
<name>A0A914VMT8_9BILA</name>
<organism evidence="7 8">
    <name type="scientific">Plectus sambesii</name>
    <dbReference type="NCBI Taxonomy" id="2011161"/>
    <lineage>
        <taxon>Eukaryota</taxon>
        <taxon>Metazoa</taxon>
        <taxon>Ecdysozoa</taxon>
        <taxon>Nematoda</taxon>
        <taxon>Chromadorea</taxon>
        <taxon>Plectida</taxon>
        <taxon>Plectina</taxon>
        <taxon>Plectoidea</taxon>
        <taxon>Plectidae</taxon>
        <taxon>Plectus</taxon>
    </lineage>
</organism>
<evidence type="ECO:0000256" key="6">
    <source>
        <dbReference type="SAM" id="MobiDB-lite"/>
    </source>
</evidence>
<dbReference type="WBParaSite" id="PSAMB.scaffold2197size24676.g16790.t1">
    <property type="protein sequence ID" value="PSAMB.scaffold2197size24676.g16790.t1"/>
    <property type="gene ID" value="PSAMB.scaffold2197size24676.g16790"/>
</dbReference>
<dbReference type="PANTHER" id="PTHR13546:SF15">
    <property type="entry name" value="CCDC85"/>
    <property type="match status" value="1"/>
</dbReference>
<feature type="compositionally biased region" description="Basic and acidic residues" evidence="6">
    <location>
        <begin position="213"/>
        <end position="222"/>
    </location>
</feature>
<feature type="coiled-coil region" evidence="5">
    <location>
        <begin position="52"/>
        <end position="86"/>
    </location>
</feature>
<evidence type="ECO:0000256" key="1">
    <source>
        <dbReference type="ARBA" id="ARBA00004536"/>
    </source>
</evidence>
<evidence type="ECO:0000256" key="5">
    <source>
        <dbReference type="SAM" id="Coils"/>
    </source>
</evidence>
<dbReference type="Pfam" id="PF10226">
    <property type="entry name" value="CCDC85"/>
    <property type="match status" value="1"/>
</dbReference>
<keyword evidence="3" id="KW-0965">Cell junction</keyword>
<feature type="region of interest" description="Disordered" evidence="6">
    <location>
        <begin position="106"/>
        <end position="141"/>
    </location>
</feature>
<feature type="compositionally biased region" description="Polar residues" evidence="6">
    <location>
        <begin position="232"/>
        <end position="241"/>
    </location>
</feature>
<feature type="region of interest" description="Disordered" evidence="6">
    <location>
        <begin position="205"/>
        <end position="241"/>
    </location>
</feature>
<evidence type="ECO:0000256" key="2">
    <source>
        <dbReference type="ARBA" id="ARBA00009052"/>
    </source>
</evidence>
<feature type="compositionally biased region" description="Basic and acidic residues" evidence="6">
    <location>
        <begin position="121"/>
        <end position="141"/>
    </location>
</feature>
<evidence type="ECO:0000313" key="7">
    <source>
        <dbReference type="Proteomes" id="UP000887566"/>
    </source>
</evidence>
<reference evidence="8" key="1">
    <citation type="submission" date="2022-11" db="UniProtKB">
        <authorList>
            <consortium name="WormBaseParasite"/>
        </authorList>
    </citation>
    <scope>IDENTIFICATION</scope>
</reference>
<comment type="subcellular location">
    <subcellularLocation>
        <location evidence="1">Cell junction</location>
        <location evidence="1">Adherens junction</location>
    </subcellularLocation>
</comment>
<dbReference type="InterPro" id="IPR019359">
    <property type="entry name" value="CCDC85"/>
</dbReference>
<dbReference type="PANTHER" id="PTHR13546">
    <property type="entry name" value="RE60986P"/>
    <property type="match status" value="1"/>
</dbReference>
<evidence type="ECO:0000256" key="4">
    <source>
        <dbReference type="ARBA" id="ARBA00023054"/>
    </source>
</evidence>
<dbReference type="AlphaFoldDB" id="A0A914VMT8"/>
<keyword evidence="7" id="KW-1185">Reference proteome</keyword>
<dbReference type="Proteomes" id="UP000887566">
    <property type="component" value="Unplaced"/>
</dbReference>
<evidence type="ECO:0000313" key="8">
    <source>
        <dbReference type="WBParaSite" id="PSAMB.scaffold2197size24676.g16790.t1"/>
    </source>
</evidence>
<comment type="similarity">
    <text evidence="2">Belongs to the CCDC85 family.</text>
</comment>